<sequence length="56" mass="6540">VLSVTHLDTLLHGTHFLPIFGTDPLPLRFHYSRSLDCFDAFYINCYADHHMHEIIV</sequence>
<feature type="non-terminal residue" evidence="1">
    <location>
        <position position="1"/>
    </location>
</feature>
<dbReference type="EMBL" id="KZ293421">
    <property type="protein sequence ID" value="PBK73223.1"/>
    <property type="molecule type" value="Genomic_DNA"/>
</dbReference>
<gene>
    <name evidence="1" type="ORF">ARMSODRAFT_881339</name>
</gene>
<dbReference type="Proteomes" id="UP000218334">
    <property type="component" value="Unassembled WGS sequence"/>
</dbReference>
<organism evidence="1 2">
    <name type="scientific">Armillaria solidipes</name>
    <dbReference type="NCBI Taxonomy" id="1076256"/>
    <lineage>
        <taxon>Eukaryota</taxon>
        <taxon>Fungi</taxon>
        <taxon>Dikarya</taxon>
        <taxon>Basidiomycota</taxon>
        <taxon>Agaricomycotina</taxon>
        <taxon>Agaricomycetes</taxon>
        <taxon>Agaricomycetidae</taxon>
        <taxon>Agaricales</taxon>
        <taxon>Marasmiineae</taxon>
        <taxon>Physalacriaceae</taxon>
        <taxon>Armillaria</taxon>
    </lineage>
</organism>
<dbReference type="AlphaFoldDB" id="A0A2H3CAP3"/>
<protein>
    <submittedName>
        <fullName evidence="1">Uncharacterized protein</fullName>
    </submittedName>
</protein>
<proteinExistence type="predicted"/>
<reference evidence="2" key="1">
    <citation type="journal article" date="2017" name="Nat. Ecol. Evol.">
        <title>Genome expansion and lineage-specific genetic innovations in the forest pathogenic fungi Armillaria.</title>
        <authorList>
            <person name="Sipos G."/>
            <person name="Prasanna A.N."/>
            <person name="Walter M.C."/>
            <person name="O'Connor E."/>
            <person name="Balint B."/>
            <person name="Krizsan K."/>
            <person name="Kiss B."/>
            <person name="Hess J."/>
            <person name="Varga T."/>
            <person name="Slot J."/>
            <person name="Riley R."/>
            <person name="Boka B."/>
            <person name="Rigling D."/>
            <person name="Barry K."/>
            <person name="Lee J."/>
            <person name="Mihaltcheva S."/>
            <person name="LaButti K."/>
            <person name="Lipzen A."/>
            <person name="Waldron R."/>
            <person name="Moloney N.M."/>
            <person name="Sperisen C."/>
            <person name="Kredics L."/>
            <person name="Vagvoelgyi C."/>
            <person name="Patrignani A."/>
            <person name="Fitzpatrick D."/>
            <person name="Nagy I."/>
            <person name="Doyle S."/>
            <person name="Anderson J.B."/>
            <person name="Grigoriev I.V."/>
            <person name="Gueldener U."/>
            <person name="Muensterkoetter M."/>
            <person name="Nagy L.G."/>
        </authorList>
    </citation>
    <scope>NUCLEOTIDE SEQUENCE [LARGE SCALE GENOMIC DNA]</scope>
    <source>
        <strain evidence="2">28-4</strain>
    </source>
</reference>
<accession>A0A2H3CAP3</accession>
<keyword evidence="2" id="KW-1185">Reference proteome</keyword>
<evidence type="ECO:0000313" key="1">
    <source>
        <dbReference type="EMBL" id="PBK73223.1"/>
    </source>
</evidence>
<evidence type="ECO:0000313" key="2">
    <source>
        <dbReference type="Proteomes" id="UP000218334"/>
    </source>
</evidence>
<name>A0A2H3CAP3_9AGAR</name>
<dbReference type="STRING" id="1076256.A0A2H3CAP3"/>